<gene>
    <name evidence="2" type="ORF">C7H19_14010</name>
</gene>
<organism evidence="2 3">
    <name type="scientific">Aphanothece hegewaldii CCALA 016</name>
    <dbReference type="NCBI Taxonomy" id="2107694"/>
    <lineage>
        <taxon>Bacteria</taxon>
        <taxon>Bacillati</taxon>
        <taxon>Cyanobacteriota</taxon>
        <taxon>Cyanophyceae</taxon>
        <taxon>Oscillatoriophycideae</taxon>
        <taxon>Chroococcales</taxon>
        <taxon>Aphanothecaceae</taxon>
        <taxon>Aphanothece</taxon>
    </lineage>
</organism>
<feature type="domain" description="Phosphodiester glycosidase" evidence="1">
    <location>
        <begin position="455"/>
        <end position="623"/>
    </location>
</feature>
<dbReference type="AlphaFoldDB" id="A0A2T1LWB3"/>
<dbReference type="EMBL" id="PXOH01000015">
    <property type="protein sequence ID" value="PSF36113.1"/>
    <property type="molecule type" value="Genomic_DNA"/>
</dbReference>
<dbReference type="Pfam" id="PF09992">
    <property type="entry name" value="NAGPA"/>
    <property type="match status" value="1"/>
</dbReference>
<reference evidence="2 3" key="2">
    <citation type="submission" date="2018-03" db="EMBL/GenBank/DDBJ databases">
        <authorList>
            <person name="Keele B.F."/>
        </authorList>
    </citation>
    <scope>NUCLEOTIDE SEQUENCE [LARGE SCALE GENOMIC DNA]</scope>
    <source>
        <strain evidence="2 3">CCALA 016</strain>
    </source>
</reference>
<proteinExistence type="predicted"/>
<dbReference type="Proteomes" id="UP000239001">
    <property type="component" value="Unassembled WGS sequence"/>
</dbReference>
<dbReference type="PANTHER" id="PTHR40446">
    <property type="entry name" value="N-ACETYLGLUCOSAMINE-1-PHOSPHODIESTER ALPHA-N-ACETYLGLUCOSAMINIDASE"/>
    <property type="match status" value="1"/>
</dbReference>
<protein>
    <recommendedName>
        <fullName evidence="1">Phosphodiester glycosidase domain-containing protein</fullName>
    </recommendedName>
</protein>
<name>A0A2T1LWB3_9CHRO</name>
<dbReference type="PANTHER" id="PTHR40446:SF2">
    <property type="entry name" value="N-ACETYLGLUCOSAMINE-1-PHOSPHODIESTER ALPHA-N-ACETYLGLUCOSAMINIDASE"/>
    <property type="match status" value="1"/>
</dbReference>
<accession>A0A2T1LWB3</accession>
<reference evidence="2 3" key="1">
    <citation type="submission" date="2018-03" db="EMBL/GenBank/DDBJ databases">
        <title>The ancient ancestry and fast evolution of plastids.</title>
        <authorList>
            <person name="Moore K.R."/>
            <person name="Magnabosco C."/>
            <person name="Momper L."/>
            <person name="Gold D.A."/>
            <person name="Bosak T."/>
            <person name="Fournier G.P."/>
        </authorList>
    </citation>
    <scope>NUCLEOTIDE SEQUENCE [LARGE SCALE GENOMIC DNA]</scope>
    <source>
        <strain evidence="2 3">CCALA 016</strain>
    </source>
</reference>
<dbReference type="RefSeq" id="WP_106457507.1">
    <property type="nucleotide sequence ID" value="NZ_PXOH01000015.1"/>
</dbReference>
<evidence type="ECO:0000313" key="3">
    <source>
        <dbReference type="Proteomes" id="UP000239001"/>
    </source>
</evidence>
<sequence>MRENLILISQFSLSSLVVSLLYYSFSLFPPQTSQAFSNTPSAEPIFVSDTTIIPTQQRGKEISINGKKFIVAWSQWKEGTTTHTGISDIGASTTLGIELLSTNNPNQQPVYWYLANPNQPIYLNTKFLAPYRYLDITQLIQQMGAELNIVGDTLQINYPTAQVNDLYTLQENGIQRLVLSLDRPTTWQISQVKNEATLNIEGITDPTLIAQYQPQPIITENNTNIDEDDLGSATTPKIPPQLFSLTQNGTTTQLKLNLPTAYGIQAYTISNPNRLIIDIRPDTLREKEITWQNGLTFHQRYVKLQQDYFPVTWLEIDLRSSKLTLKPLTGNKTSLTGILPLATMGRDTEAIAAINAGFFNRNNQLPLGAIRVDGKWYSSPILNRGAIAWNNQGQIKIDRLTLQENLITPNQQFTINFLNSAYLETGIARYTSEWGNNYTTLTDKETIITVENNQITAQYKANLAGLDSIPIPKNGYLLILRKDDTPATFLTQGTTVKINRSTLPREFDSYSNIIGAGPLLLQNRRIVLNPDAEKFSKPFQQQSASRSSIATLSSDRIILVAVHNRVAGKGATLKEFAQILQQLGAVNALNLDGGSSTSLYLGGNLIDRYPQTAARVHNGIGLFLKTSP</sequence>
<evidence type="ECO:0000259" key="1">
    <source>
        <dbReference type="Pfam" id="PF09992"/>
    </source>
</evidence>
<comment type="caution">
    <text evidence="2">The sequence shown here is derived from an EMBL/GenBank/DDBJ whole genome shotgun (WGS) entry which is preliminary data.</text>
</comment>
<dbReference type="InterPro" id="IPR018711">
    <property type="entry name" value="NAGPA"/>
</dbReference>
<dbReference type="OrthoDB" id="9809781at2"/>
<keyword evidence="3" id="KW-1185">Reference proteome</keyword>
<evidence type="ECO:0000313" key="2">
    <source>
        <dbReference type="EMBL" id="PSF36113.1"/>
    </source>
</evidence>